<comment type="caution">
    <text evidence="2">The sequence shown here is derived from an EMBL/GenBank/DDBJ whole genome shotgun (WGS) entry which is preliminary data.</text>
</comment>
<gene>
    <name evidence="2" type="ORF">IQ26_07382</name>
</gene>
<organism evidence="2 3">
    <name type="scientific">Mesorhizobium tianshanense</name>
    <dbReference type="NCBI Taxonomy" id="39844"/>
    <lineage>
        <taxon>Bacteria</taxon>
        <taxon>Pseudomonadati</taxon>
        <taxon>Pseudomonadota</taxon>
        <taxon>Alphaproteobacteria</taxon>
        <taxon>Hyphomicrobiales</taxon>
        <taxon>Phyllobacteriaceae</taxon>
        <taxon>Mesorhizobium</taxon>
    </lineage>
</organism>
<evidence type="ECO:0000313" key="2">
    <source>
        <dbReference type="EMBL" id="TWI18055.1"/>
    </source>
</evidence>
<evidence type="ECO:0000256" key="1">
    <source>
        <dbReference type="SAM" id="MobiDB-lite"/>
    </source>
</evidence>
<sequence length="234" mass="24757">MIGLESSSAPTDGVNSKEPRQRHRSGPAARGADELRPRFYKKATMNPIAETTAGLFLVIGAQSSGPLEAERICSALIQKLSEGSILNLDPSTWQNAMQMVPNQVEAATASKTQNRTMAVADLPSTLASICADAADGDKAGVDLAKPISVYLSRYGEPTAFNCFILDQSDSAKIHLSLTCLAAFDGGSPGSFAVTSTLLKACLNLSNKDTQSTIAQVFGRFGPPSDSPYYLRVLP</sequence>
<dbReference type="Proteomes" id="UP000317122">
    <property type="component" value="Unassembled WGS sequence"/>
</dbReference>
<evidence type="ECO:0000313" key="3">
    <source>
        <dbReference type="Proteomes" id="UP000317122"/>
    </source>
</evidence>
<dbReference type="EMBL" id="VLKT01000097">
    <property type="protein sequence ID" value="TWI18055.1"/>
    <property type="molecule type" value="Genomic_DNA"/>
</dbReference>
<accession>A0A562MDN9</accession>
<proteinExistence type="predicted"/>
<feature type="compositionally biased region" description="Polar residues" evidence="1">
    <location>
        <begin position="1"/>
        <end position="14"/>
    </location>
</feature>
<keyword evidence="3" id="KW-1185">Reference proteome</keyword>
<feature type="region of interest" description="Disordered" evidence="1">
    <location>
        <begin position="1"/>
        <end position="37"/>
    </location>
</feature>
<name>A0A562MDN9_9HYPH</name>
<dbReference type="AlphaFoldDB" id="A0A562MDN9"/>
<evidence type="ECO:0008006" key="4">
    <source>
        <dbReference type="Google" id="ProtNLM"/>
    </source>
</evidence>
<protein>
    <recommendedName>
        <fullName evidence="4">Glutamate acetyltransferase</fullName>
    </recommendedName>
</protein>
<reference evidence="2 3" key="1">
    <citation type="journal article" date="2015" name="Stand. Genomic Sci.">
        <title>Genomic Encyclopedia of Bacterial and Archaeal Type Strains, Phase III: the genomes of soil and plant-associated and newly described type strains.</title>
        <authorList>
            <person name="Whitman W.B."/>
            <person name="Woyke T."/>
            <person name="Klenk H.P."/>
            <person name="Zhou Y."/>
            <person name="Lilburn T.G."/>
            <person name="Beck B.J."/>
            <person name="De Vos P."/>
            <person name="Vandamme P."/>
            <person name="Eisen J.A."/>
            <person name="Garrity G."/>
            <person name="Hugenholtz P."/>
            <person name="Kyrpides N.C."/>
        </authorList>
    </citation>
    <scope>NUCLEOTIDE SEQUENCE [LARGE SCALE GENOMIC DNA]</scope>
    <source>
        <strain evidence="2 3">CGMCC 1.2546</strain>
    </source>
</reference>